<gene>
    <name evidence="7" type="ORF">FEM55_01260</name>
</gene>
<feature type="coiled-coil region" evidence="3">
    <location>
        <begin position="105"/>
        <end position="163"/>
    </location>
</feature>
<accession>A0A5R9KHW7</accession>
<dbReference type="PANTHER" id="PTHR30097:SF4">
    <property type="entry name" value="SLR6042 PROTEIN"/>
    <property type="match status" value="1"/>
</dbReference>
<dbReference type="InterPro" id="IPR051909">
    <property type="entry name" value="MFP_Cation_Efflux"/>
</dbReference>
<dbReference type="InterPro" id="IPR058627">
    <property type="entry name" value="MdtA-like_C"/>
</dbReference>
<dbReference type="Proteomes" id="UP000309788">
    <property type="component" value="Unassembled WGS sequence"/>
</dbReference>
<dbReference type="SUPFAM" id="SSF111369">
    <property type="entry name" value="HlyD-like secretion proteins"/>
    <property type="match status" value="1"/>
</dbReference>
<dbReference type="Gene3D" id="2.40.420.20">
    <property type="match status" value="1"/>
</dbReference>
<dbReference type="Pfam" id="PF25954">
    <property type="entry name" value="Beta-barrel_RND_2"/>
    <property type="match status" value="1"/>
</dbReference>
<proteinExistence type="inferred from homology"/>
<dbReference type="GO" id="GO:0030313">
    <property type="term" value="C:cell envelope"/>
    <property type="evidence" value="ECO:0007669"/>
    <property type="project" value="TreeGrafter"/>
</dbReference>
<organism evidence="7 8">
    <name type="scientific">Dyadobacter sediminis</name>
    <dbReference type="NCBI Taxonomy" id="1493691"/>
    <lineage>
        <taxon>Bacteria</taxon>
        <taxon>Pseudomonadati</taxon>
        <taxon>Bacteroidota</taxon>
        <taxon>Cytophagia</taxon>
        <taxon>Cytophagales</taxon>
        <taxon>Spirosomataceae</taxon>
        <taxon>Dyadobacter</taxon>
    </lineage>
</organism>
<keyword evidence="8" id="KW-1185">Reference proteome</keyword>
<dbReference type="InterPro" id="IPR058647">
    <property type="entry name" value="BSH_CzcB-like"/>
</dbReference>
<dbReference type="GO" id="GO:1990195">
    <property type="term" value="C:macrolide transmembrane transporter complex"/>
    <property type="evidence" value="ECO:0007669"/>
    <property type="project" value="InterPro"/>
</dbReference>
<dbReference type="EMBL" id="VCEI01000011">
    <property type="protein sequence ID" value="TLU95818.1"/>
    <property type="molecule type" value="Genomic_DNA"/>
</dbReference>
<dbReference type="GO" id="GO:0022857">
    <property type="term" value="F:transmembrane transporter activity"/>
    <property type="evidence" value="ECO:0007669"/>
    <property type="project" value="InterPro"/>
</dbReference>
<dbReference type="Pfam" id="PF25967">
    <property type="entry name" value="RND-MFP_C"/>
    <property type="match status" value="1"/>
</dbReference>
<evidence type="ECO:0000259" key="6">
    <source>
        <dbReference type="Pfam" id="PF25973"/>
    </source>
</evidence>
<keyword evidence="2" id="KW-0813">Transport</keyword>
<dbReference type="AlphaFoldDB" id="A0A5R9KHW7"/>
<reference evidence="7 8" key="1">
    <citation type="submission" date="2019-05" db="EMBL/GenBank/DDBJ databases">
        <authorList>
            <person name="Qu J.-H."/>
        </authorList>
    </citation>
    <scope>NUCLEOTIDE SEQUENCE [LARGE SCALE GENOMIC DNA]</scope>
    <source>
        <strain evidence="7 8">Z12</strain>
    </source>
</reference>
<dbReference type="GO" id="GO:0060003">
    <property type="term" value="P:copper ion export"/>
    <property type="evidence" value="ECO:0007669"/>
    <property type="project" value="TreeGrafter"/>
</dbReference>
<dbReference type="RefSeq" id="WP_138279512.1">
    <property type="nucleotide sequence ID" value="NZ_BMGE01000001.1"/>
</dbReference>
<feature type="domain" description="CusB-like beta-barrel" evidence="4">
    <location>
        <begin position="212"/>
        <end position="287"/>
    </location>
</feature>
<evidence type="ECO:0000256" key="1">
    <source>
        <dbReference type="ARBA" id="ARBA00009477"/>
    </source>
</evidence>
<comment type="caution">
    <text evidence="7">The sequence shown here is derived from an EMBL/GenBank/DDBJ whole genome shotgun (WGS) entry which is preliminary data.</text>
</comment>
<dbReference type="Gene3D" id="2.40.50.100">
    <property type="match status" value="1"/>
</dbReference>
<evidence type="ECO:0000256" key="2">
    <source>
        <dbReference type="ARBA" id="ARBA00022448"/>
    </source>
</evidence>
<dbReference type="InterPro" id="IPR030190">
    <property type="entry name" value="MacA_alpha-hairpin_sf"/>
</dbReference>
<evidence type="ECO:0000259" key="5">
    <source>
        <dbReference type="Pfam" id="PF25967"/>
    </source>
</evidence>
<dbReference type="PANTHER" id="PTHR30097">
    <property type="entry name" value="CATION EFFLUX SYSTEM PROTEIN CUSB"/>
    <property type="match status" value="1"/>
</dbReference>
<dbReference type="Gene3D" id="2.40.30.170">
    <property type="match status" value="1"/>
</dbReference>
<protein>
    <submittedName>
        <fullName evidence="7">Efflux RND transporter periplasmic adaptor subunit</fullName>
    </submittedName>
</protein>
<dbReference type="OrthoDB" id="9806939at2"/>
<evidence type="ECO:0000313" key="7">
    <source>
        <dbReference type="EMBL" id="TLU95818.1"/>
    </source>
</evidence>
<evidence type="ECO:0000256" key="3">
    <source>
        <dbReference type="SAM" id="Coils"/>
    </source>
</evidence>
<dbReference type="GO" id="GO:0015679">
    <property type="term" value="P:plasma membrane copper ion transport"/>
    <property type="evidence" value="ECO:0007669"/>
    <property type="project" value="TreeGrafter"/>
</dbReference>
<sequence length="364" mass="40257">MLKSNLSLIPVMAVVLLMTSCYEPKETSEAEVPHQSYQPSRVVTYPAVIEPVTESIRLTGQIEYNPNQVVRYASLVTGTITRSSVSLGDRVAKGQVLAEMRSSELSELNAQSRVLEAQLAVAKRKLSSVKSMFEDRIASDKDLVEAESETEILKSEIEKIQANLSLYNASSEKGVFQIKAPVSGYVVEYNISEGTQVSSGDVSLFTISDLSEVWVTANVYAVDLSFVQKGMKAVIKSKAYPDDFFEGTISDISQVFDPQERVLKARIRMANKDLKLKPGLTIEAVVTRRSKELAVGIPAHALILHNNENYVLIQKPDNTLEPRKVQADVKDNDRLFFKNGIAAGEKIVINNQLLLFSEVLGQDK</sequence>
<feature type="domain" description="Multidrug resistance protein MdtA-like C-terminal permuted SH3" evidence="5">
    <location>
        <begin position="294"/>
        <end position="350"/>
    </location>
</feature>
<comment type="similarity">
    <text evidence="1">Belongs to the membrane fusion protein (MFP) (TC 8.A.1) family.</text>
</comment>
<dbReference type="InterPro" id="IPR006143">
    <property type="entry name" value="RND_pump_MFP"/>
</dbReference>
<dbReference type="GO" id="GO:0019898">
    <property type="term" value="C:extrinsic component of membrane"/>
    <property type="evidence" value="ECO:0007669"/>
    <property type="project" value="InterPro"/>
</dbReference>
<dbReference type="NCBIfam" id="TIGR01730">
    <property type="entry name" value="RND_mfp"/>
    <property type="match status" value="1"/>
</dbReference>
<evidence type="ECO:0000313" key="8">
    <source>
        <dbReference type="Proteomes" id="UP000309788"/>
    </source>
</evidence>
<dbReference type="Gene3D" id="6.10.140.1990">
    <property type="match status" value="1"/>
</dbReference>
<dbReference type="GO" id="GO:1990961">
    <property type="term" value="P:xenobiotic detoxification by transmembrane export across the plasma membrane"/>
    <property type="evidence" value="ECO:0007669"/>
    <property type="project" value="InterPro"/>
</dbReference>
<dbReference type="FunFam" id="2.40.30.170:FF:000010">
    <property type="entry name" value="Efflux RND transporter periplasmic adaptor subunit"/>
    <property type="match status" value="1"/>
</dbReference>
<dbReference type="InterPro" id="IPR058792">
    <property type="entry name" value="Beta-barrel_RND_2"/>
</dbReference>
<name>A0A5R9KHW7_9BACT</name>
<evidence type="ECO:0000259" key="4">
    <source>
        <dbReference type="Pfam" id="PF25954"/>
    </source>
</evidence>
<dbReference type="PROSITE" id="PS51257">
    <property type="entry name" value="PROKAR_LIPOPROTEIN"/>
    <property type="match status" value="1"/>
</dbReference>
<dbReference type="Pfam" id="PF25973">
    <property type="entry name" value="BSH_CzcB"/>
    <property type="match status" value="1"/>
</dbReference>
<feature type="domain" description="CzcB-like barrel-sandwich hybrid" evidence="6">
    <location>
        <begin position="74"/>
        <end position="209"/>
    </location>
</feature>
<keyword evidence="3" id="KW-0175">Coiled coil</keyword>